<accession>A0A1U7FNE1</accession>
<dbReference type="InterPro" id="IPR025317">
    <property type="entry name" value="DUF4222"/>
</dbReference>
<reference evidence="1" key="1">
    <citation type="submission" date="2018-07" db="EMBL/GenBank/DDBJ databases">
        <authorList>
            <consortium name="GenomeTrakr network: Whole genome sequencing for foodborne pathogen traceback"/>
        </authorList>
    </citation>
    <scope>NUCLEOTIDE SEQUENCE</scope>
    <source>
        <strain evidence="1">WAPHL_SAL-A00449</strain>
    </source>
</reference>
<sequence>MTKSTSYPQPQKRYKDAHGALVAVESVTHNRVTFYRDGYQSPCVQPLERFIKEFSEVKK</sequence>
<proteinExistence type="predicted"/>
<name>A0A1U7FNE1_SALET</name>
<organism evidence="1">
    <name type="scientific">Salmonella enterica I</name>
    <dbReference type="NCBI Taxonomy" id="59201"/>
    <lineage>
        <taxon>Bacteria</taxon>
        <taxon>Pseudomonadati</taxon>
        <taxon>Pseudomonadota</taxon>
        <taxon>Gammaproteobacteria</taxon>
        <taxon>Enterobacterales</taxon>
        <taxon>Enterobacteriaceae</taxon>
        <taxon>Salmonella</taxon>
    </lineage>
</organism>
<protein>
    <submittedName>
        <fullName evidence="1">DUF4222 domain-containing protein</fullName>
    </submittedName>
</protein>
<evidence type="ECO:0000313" key="1">
    <source>
        <dbReference type="EMBL" id="ECC2887861.1"/>
    </source>
</evidence>
<dbReference type="Pfam" id="PF13973">
    <property type="entry name" value="DUF4222"/>
    <property type="match status" value="1"/>
</dbReference>
<dbReference type="AlphaFoldDB" id="A0A1U7FNE1"/>
<dbReference type="RefSeq" id="WP_001651011.1">
    <property type="nucleotide sequence ID" value="NZ_CP037892.1"/>
</dbReference>
<gene>
    <name evidence="1" type="ORF">JR37_08855</name>
</gene>
<dbReference type="EMBL" id="AAIBAZ010000003">
    <property type="protein sequence ID" value="ECC2887861.1"/>
    <property type="molecule type" value="Genomic_DNA"/>
</dbReference>
<comment type="caution">
    <text evidence="1">The sequence shown here is derived from an EMBL/GenBank/DDBJ whole genome shotgun (WGS) entry which is preliminary data.</text>
</comment>